<dbReference type="PANTHER" id="PTHR47506:SF1">
    <property type="entry name" value="HTH-TYPE TRANSCRIPTIONAL REGULATOR YJDC"/>
    <property type="match status" value="1"/>
</dbReference>
<evidence type="ECO:0000313" key="7">
    <source>
        <dbReference type="Proteomes" id="UP000262172"/>
    </source>
</evidence>
<dbReference type="PANTHER" id="PTHR47506">
    <property type="entry name" value="TRANSCRIPTIONAL REGULATORY PROTEIN"/>
    <property type="match status" value="1"/>
</dbReference>
<dbReference type="OrthoDB" id="7252896at2"/>
<comment type="caution">
    <text evidence="6">The sequence shown here is derived from an EMBL/GenBank/DDBJ whole genome shotgun (WGS) entry which is preliminary data.</text>
</comment>
<dbReference type="EMBL" id="QUAB01000044">
    <property type="protein sequence ID" value="REJ04921.1"/>
    <property type="molecule type" value="Genomic_DNA"/>
</dbReference>
<evidence type="ECO:0000256" key="1">
    <source>
        <dbReference type="ARBA" id="ARBA00023015"/>
    </source>
</evidence>
<dbReference type="InterPro" id="IPR009057">
    <property type="entry name" value="Homeodomain-like_sf"/>
</dbReference>
<keyword evidence="1" id="KW-0805">Transcription regulation</keyword>
<dbReference type="RefSeq" id="WP_116242527.1">
    <property type="nucleotide sequence ID" value="NZ_QUAB01000044.1"/>
</dbReference>
<keyword evidence="7" id="KW-1185">Reference proteome</keyword>
<accession>A0A371NRW1</accession>
<dbReference type="SUPFAM" id="SSF46689">
    <property type="entry name" value="Homeodomain-like"/>
    <property type="match status" value="1"/>
</dbReference>
<evidence type="ECO:0000256" key="4">
    <source>
        <dbReference type="PROSITE-ProRule" id="PRU00335"/>
    </source>
</evidence>
<keyword evidence="2 4" id="KW-0238">DNA-binding</keyword>
<sequence>MTTIATRSRENTRARLLDAAAQVFAEVGLEGATVEAVCERAGFTRGAFYSNFASMDELFLTLAGSVGEARVNAVRERVQQMTESGALALDDPVALVQQVMDSAADDRLGVMLMSEIRIRALRDTEFGAAYLAGEREMVAGIARIITDIVDKECLVLRTDAEETARLLMIVWEGMTVRGAMAGADDDQLRQTGSAELGRMVSLLLEPVKPASGS</sequence>
<dbReference type="InterPro" id="IPR001647">
    <property type="entry name" value="HTH_TetR"/>
</dbReference>
<dbReference type="SUPFAM" id="SSF48498">
    <property type="entry name" value="Tetracyclin repressor-like, C-terminal domain"/>
    <property type="match status" value="1"/>
</dbReference>
<dbReference type="InterPro" id="IPR036271">
    <property type="entry name" value="Tet_transcr_reg_TetR-rel_C_sf"/>
</dbReference>
<evidence type="ECO:0000259" key="5">
    <source>
        <dbReference type="PROSITE" id="PS50977"/>
    </source>
</evidence>
<dbReference type="Pfam" id="PF00440">
    <property type="entry name" value="TetR_N"/>
    <property type="match status" value="1"/>
</dbReference>
<dbReference type="GO" id="GO:0003677">
    <property type="term" value="F:DNA binding"/>
    <property type="evidence" value="ECO:0007669"/>
    <property type="project" value="UniProtKB-UniRule"/>
</dbReference>
<dbReference type="PRINTS" id="PR00455">
    <property type="entry name" value="HTHTETR"/>
</dbReference>
<feature type="DNA-binding region" description="H-T-H motif" evidence="4">
    <location>
        <begin position="33"/>
        <end position="52"/>
    </location>
</feature>
<dbReference type="AlphaFoldDB" id="A0A371NRW1"/>
<dbReference type="Gene3D" id="1.10.357.10">
    <property type="entry name" value="Tetracycline Repressor, domain 2"/>
    <property type="match status" value="1"/>
</dbReference>
<name>A0A371NRW1_9MICO</name>
<protein>
    <submittedName>
        <fullName evidence="6">TetR/AcrR family transcriptional regulator</fullName>
    </submittedName>
</protein>
<feature type="domain" description="HTH tetR-type" evidence="5">
    <location>
        <begin position="10"/>
        <end position="70"/>
    </location>
</feature>
<evidence type="ECO:0000256" key="3">
    <source>
        <dbReference type="ARBA" id="ARBA00023163"/>
    </source>
</evidence>
<gene>
    <name evidence="6" type="ORF">DY023_11725</name>
</gene>
<dbReference type="PROSITE" id="PS50977">
    <property type="entry name" value="HTH_TETR_2"/>
    <property type="match status" value="1"/>
</dbReference>
<proteinExistence type="predicted"/>
<dbReference type="Proteomes" id="UP000262172">
    <property type="component" value="Unassembled WGS sequence"/>
</dbReference>
<evidence type="ECO:0000256" key="2">
    <source>
        <dbReference type="ARBA" id="ARBA00023125"/>
    </source>
</evidence>
<evidence type="ECO:0000313" key="6">
    <source>
        <dbReference type="EMBL" id="REJ04921.1"/>
    </source>
</evidence>
<reference evidence="6 7" key="1">
    <citation type="submission" date="2018-08" db="EMBL/GenBank/DDBJ databases">
        <title>Isolation, diversity and antifungal activity of Actinobacteria from cow dung.</title>
        <authorList>
            <person name="Ling L."/>
        </authorList>
    </citation>
    <scope>NUCLEOTIDE SEQUENCE [LARGE SCALE GENOMIC DNA]</scope>
    <source>
        <strain evidence="6 7">NEAU-LLE</strain>
    </source>
</reference>
<organism evidence="6 7">
    <name type="scientific">Microbacterium bovistercoris</name>
    <dbReference type="NCBI Taxonomy" id="2293570"/>
    <lineage>
        <taxon>Bacteria</taxon>
        <taxon>Bacillati</taxon>
        <taxon>Actinomycetota</taxon>
        <taxon>Actinomycetes</taxon>
        <taxon>Micrococcales</taxon>
        <taxon>Microbacteriaceae</taxon>
        <taxon>Microbacterium</taxon>
    </lineage>
</organism>
<keyword evidence="3" id="KW-0804">Transcription</keyword>